<evidence type="ECO:0000313" key="2">
    <source>
        <dbReference type="Proteomes" id="UP000647241"/>
    </source>
</evidence>
<dbReference type="Proteomes" id="UP000647241">
    <property type="component" value="Unassembled WGS sequence"/>
</dbReference>
<comment type="caution">
    <text evidence="1">The sequence shown here is derived from an EMBL/GenBank/DDBJ whole genome shotgun (WGS) entry which is preliminary data.</text>
</comment>
<accession>A0A917M6V2</accession>
<dbReference type="AlphaFoldDB" id="A0A917M6V2"/>
<keyword evidence="2" id="KW-1185">Reference proteome</keyword>
<evidence type="ECO:0000313" key="1">
    <source>
        <dbReference type="EMBL" id="GGG81151.1"/>
    </source>
</evidence>
<reference evidence="1" key="2">
    <citation type="submission" date="2020-09" db="EMBL/GenBank/DDBJ databases">
        <authorList>
            <person name="Sun Q."/>
            <person name="Zhou Y."/>
        </authorList>
    </citation>
    <scope>NUCLEOTIDE SEQUENCE</scope>
    <source>
        <strain evidence="1">CGMCC 1.12997</strain>
    </source>
</reference>
<dbReference type="EMBL" id="BMGT01000003">
    <property type="protein sequence ID" value="GGG81151.1"/>
    <property type="molecule type" value="Genomic_DNA"/>
</dbReference>
<name>A0A917M6V2_9BACT</name>
<organism evidence="1 2">
    <name type="scientific">Edaphobacter dinghuensis</name>
    <dbReference type="NCBI Taxonomy" id="1560005"/>
    <lineage>
        <taxon>Bacteria</taxon>
        <taxon>Pseudomonadati</taxon>
        <taxon>Acidobacteriota</taxon>
        <taxon>Terriglobia</taxon>
        <taxon>Terriglobales</taxon>
        <taxon>Acidobacteriaceae</taxon>
        <taxon>Edaphobacter</taxon>
    </lineage>
</organism>
<proteinExistence type="predicted"/>
<gene>
    <name evidence="1" type="ORF">GCM10011585_25780</name>
</gene>
<reference evidence="1" key="1">
    <citation type="journal article" date="2014" name="Int. J. Syst. Evol. Microbiol.">
        <title>Complete genome sequence of Corynebacterium casei LMG S-19264T (=DSM 44701T), isolated from a smear-ripened cheese.</title>
        <authorList>
            <consortium name="US DOE Joint Genome Institute (JGI-PGF)"/>
            <person name="Walter F."/>
            <person name="Albersmeier A."/>
            <person name="Kalinowski J."/>
            <person name="Ruckert C."/>
        </authorList>
    </citation>
    <scope>NUCLEOTIDE SEQUENCE</scope>
    <source>
        <strain evidence="1">CGMCC 1.12997</strain>
    </source>
</reference>
<protein>
    <submittedName>
        <fullName evidence="1">Uncharacterized protein</fullName>
    </submittedName>
</protein>
<sequence>MGLGWLRGLGEGHEAAEAEQDGGGELLPGRSQWIELIVIGWDDGRG</sequence>